<dbReference type="SUPFAM" id="SSF56349">
    <property type="entry name" value="DNA breaking-rejoining enzymes"/>
    <property type="match status" value="1"/>
</dbReference>
<dbReference type="InterPro" id="IPR013762">
    <property type="entry name" value="Integrase-like_cat_sf"/>
</dbReference>
<dbReference type="GO" id="GO:0003677">
    <property type="term" value="F:DNA binding"/>
    <property type="evidence" value="ECO:0007669"/>
    <property type="project" value="UniProtKB-KW"/>
</dbReference>
<evidence type="ECO:0000313" key="5">
    <source>
        <dbReference type="EMBL" id="SVB07795.1"/>
    </source>
</evidence>
<protein>
    <recommendedName>
        <fullName evidence="4">Tyr recombinase domain-containing protein</fullName>
    </recommendedName>
</protein>
<dbReference type="GO" id="GO:0006310">
    <property type="term" value="P:DNA recombination"/>
    <property type="evidence" value="ECO:0007669"/>
    <property type="project" value="UniProtKB-KW"/>
</dbReference>
<dbReference type="PROSITE" id="PS51898">
    <property type="entry name" value="TYR_RECOMBINASE"/>
    <property type="match status" value="1"/>
</dbReference>
<dbReference type="InterPro" id="IPR050090">
    <property type="entry name" value="Tyrosine_recombinase_XerCD"/>
</dbReference>
<evidence type="ECO:0000256" key="1">
    <source>
        <dbReference type="ARBA" id="ARBA00008857"/>
    </source>
</evidence>
<name>A0A382B202_9ZZZZ</name>
<dbReference type="InterPro" id="IPR025269">
    <property type="entry name" value="SAM-like_dom"/>
</dbReference>
<dbReference type="Gene3D" id="1.10.443.10">
    <property type="entry name" value="Intergrase catalytic core"/>
    <property type="match status" value="1"/>
</dbReference>
<feature type="domain" description="Tyr recombinase" evidence="4">
    <location>
        <begin position="163"/>
        <end position="334"/>
    </location>
</feature>
<dbReference type="InterPro" id="IPR010998">
    <property type="entry name" value="Integrase_recombinase_N"/>
</dbReference>
<dbReference type="Gene3D" id="1.10.150.130">
    <property type="match status" value="1"/>
</dbReference>
<organism evidence="5">
    <name type="scientific">marine metagenome</name>
    <dbReference type="NCBI Taxonomy" id="408172"/>
    <lineage>
        <taxon>unclassified sequences</taxon>
        <taxon>metagenomes</taxon>
        <taxon>ecological metagenomes</taxon>
    </lineage>
</organism>
<dbReference type="CDD" id="cd00397">
    <property type="entry name" value="DNA_BRE_C"/>
    <property type="match status" value="1"/>
</dbReference>
<dbReference type="PANTHER" id="PTHR30349:SF64">
    <property type="entry name" value="PROPHAGE INTEGRASE INTD-RELATED"/>
    <property type="match status" value="1"/>
</dbReference>
<dbReference type="Pfam" id="PF00589">
    <property type="entry name" value="Phage_integrase"/>
    <property type="match status" value="1"/>
</dbReference>
<evidence type="ECO:0000256" key="3">
    <source>
        <dbReference type="ARBA" id="ARBA00023172"/>
    </source>
</evidence>
<keyword evidence="2" id="KW-0238">DNA-binding</keyword>
<dbReference type="AlphaFoldDB" id="A0A382B202"/>
<dbReference type="EMBL" id="UINC01027846">
    <property type="protein sequence ID" value="SVB07795.1"/>
    <property type="molecule type" value="Genomic_DNA"/>
</dbReference>
<dbReference type="PANTHER" id="PTHR30349">
    <property type="entry name" value="PHAGE INTEGRASE-RELATED"/>
    <property type="match status" value="1"/>
</dbReference>
<evidence type="ECO:0000256" key="2">
    <source>
        <dbReference type="ARBA" id="ARBA00023125"/>
    </source>
</evidence>
<accession>A0A382B202</accession>
<sequence>MSTVFKRSSSKYYWYDTRYKGRRLRRSTKMTQRHLAKKVQQQWDVQLILGEYPFATASVTRIDAYAFDYFKYLESRMTRKMHRSAMGMINRFTRYLKMRKIDMLDEITTKVINQYLDWLDVAAKTKRNHLGEIRRMLQHAVIEEVLFSNPGAHAKCPKGPKANLHRDLDAIDLKLIFEHAEQWHLYYRFLYHTGLRAGDVAMLRLKNIDRKHQTIVSLVRKSRKVHEFPLPQILNQAIDWGIDNDAPLFPTLYSLSEQTLNGKLKKPRKHMQAILKSHERPHATLHSFRRAFNNALRDLGLDIEDRKALLAHASVDTTLIYTSRNLELARHFVDQITVTH</sequence>
<proteinExistence type="inferred from homology"/>
<comment type="similarity">
    <text evidence="1">Belongs to the 'phage' integrase family.</text>
</comment>
<dbReference type="InterPro" id="IPR002104">
    <property type="entry name" value="Integrase_catalytic"/>
</dbReference>
<gene>
    <name evidence="5" type="ORF">METZ01_LOCUS160649</name>
</gene>
<evidence type="ECO:0000259" key="4">
    <source>
        <dbReference type="PROSITE" id="PS51898"/>
    </source>
</evidence>
<keyword evidence="3" id="KW-0233">DNA recombination</keyword>
<dbReference type="Pfam" id="PF13102">
    <property type="entry name" value="Phage_int_SAM_5"/>
    <property type="match status" value="1"/>
</dbReference>
<dbReference type="InterPro" id="IPR011010">
    <property type="entry name" value="DNA_brk_join_enz"/>
</dbReference>
<dbReference type="GO" id="GO:0015074">
    <property type="term" value="P:DNA integration"/>
    <property type="evidence" value="ECO:0007669"/>
    <property type="project" value="InterPro"/>
</dbReference>
<reference evidence="5" key="1">
    <citation type="submission" date="2018-05" db="EMBL/GenBank/DDBJ databases">
        <authorList>
            <person name="Lanie J.A."/>
            <person name="Ng W.-L."/>
            <person name="Kazmierczak K.M."/>
            <person name="Andrzejewski T.M."/>
            <person name="Davidsen T.M."/>
            <person name="Wayne K.J."/>
            <person name="Tettelin H."/>
            <person name="Glass J.I."/>
            <person name="Rusch D."/>
            <person name="Podicherti R."/>
            <person name="Tsui H.-C.T."/>
            <person name="Winkler M.E."/>
        </authorList>
    </citation>
    <scope>NUCLEOTIDE SEQUENCE</scope>
</reference>